<reference evidence="1 2" key="1">
    <citation type="journal article" date="2011" name="Proc. Natl. Acad. Sci. U.S.A.">
        <title>Comparative genomics of xylose-fermenting fungi for enhanced biofuel production.</title>
        <authorList>
            <person name="Wohlbach D.J."/>
            <person name="Kuo A."/>
            <person name="Sato T.K."/>
            <person name="Potts K.M."/>
            <person name="Salamov A.A."/>
            <person name="LaButti K.M."/>
            <person name="Sun H."/>
            <person name="Clum A."/>
            <person name="Pangilinan J.L."/>
            <person name="Lindquist E.A."/>
            <person name="Lucas S."/>
            <person name="Lapidus A."/>
            <person name="Jin M."/>
            <person name="Gunawan C."/>
            <person name="Balan V."/>
            <person name="Dale B.E."/>
            <person name="Jeffries T.W."/>
            <person name="Zinkel R."/>
            <person name="Barry K.W."/>
            <person name="Grigoriev I.V."/>
            <person name="Gasch A.P."/>
        </authorList>
    </citation>
    <scope>NUCLEOTIDE SEQUENCE [LARGE SCALE GENOMIC DNA]</scope>
    <source>
        <strain evidence="2">NRRL Y-27907 / 11-Y1</strain>
    </source>
</reference>
<dbReference type="GO" id="GO:0003676">
    <property type="term" value="F:nucleic acid binding"/>
    <property type="evidence" value="ECO:0007669"/>
    <property type="project" value="InterPro"/>
</dbReference>
<dbReference type="EMBL" id="GL996499">
    <property type="protein sequence ID" value="EGW35265.1"/>
    <property type="molecule type" value="Genomic_DNA"/>
</dbReference>
<dbReference type="HOGENOM" id="CLU_042558_0_0_1"/>
<dbReference type="OMA" id="IWIFRTR"/>
<protein>
    <recommendedName>
        <fullName evidence="3">Regulator of rDNA transcription protein 5</fullName>
    </recommendedName>
</protein>
<dbReference type="InterPro" id="IPR035979">
    <property type="entry name" value="RBD_domain_sf"/>
</dbReference>
<keyword evidence="2" id="KW-1185">Reference proteome</keyword>
<feature type="non-terminal residue" evidence="1">
    <location>
        <position position="1"/>
    </location>
</feature>
<dbReference type="InterPro" id="IPR012677">
    <property type="entry name" value="Nucleotide-bd_a/b_plait_sf"/>
</dbReference>
<dbReference type="AlphaFoldDB" id="G3AGC6"/>
<evidence type="ECO:0008006" key="3">
    <source>
        <dbReference type="Google" id="ProtNLM"/>
    </source>
</evidence>
<dbReference type="eggNOG" id="ENOG502RZDM">
    <property type="taxonomic scope" value="Eukaryota"/>
</dbReference>
<dbReference type="InParanoid" id="G3AGC6"/>
<dbReference type="RefSeq" id="XP_007372677.1">
    <property type="nucleotide sequence ID" value="XM_007372615.1"/>
</dbReference>
<dbReference type="Gene3D" id="3.30.70.330">
    <property type="match status" value="2"/>
</dbReference>
<evidence type="ECO:0000313" key="2">
    <source>
        <dbReference type="Proteomes" id="UP000000709"/>
    </source>
</evidence>
<organism evidence="2">
    <name type="scientific">Spathaspora passalidarum (strain NRRL Y-27907 / 11-Y1)</name>
    <dbReference type="NCBI Taxonomy" id="619300"/>
    <lineage>
        <taxon>Eukaryota</taxon>
        <taxon>Fungi</taxon>
        <taxon>Dikarya</taxon>
        <taxon>Ascomycota</taxon>
        <taxon>Saccharomycotina</taxon>
        <taxon>Pichiomycetes</taxon>
        <taxon>Debaryomycetaceae</taxon>
        <taxon>Spathaspora</taxon>
    </lineage>
</organism>
<dbReference type="GeneID" id="18869635"/>
<dbReference type="FunCoup" id="G3AGC6">
    <property type="interactions" value="160"/>
</dbReference>
<dbReference type="Proteomes" id="UP000000709">
    <property type="component" value="Unassembled WGS sequence"/>
</dbReference>
<dbReference type="OrthoDB" id="439808at2759"/>
<dbReference type="SUPFAM" id="SSF54928">
    <property type="entry name" value="RNA-binding domain, RBD"/>
    <property type="match status" value="1"/>
</dbReference>
<sequence>LFRINILIPSYTIRFTRSGRQRPLGIAYVEFKTRENLDAVVKQFDGAMFKKRQMSVKKHVAYDPKRRFFGIGKKPAITSDDLQLTPEQPKTKPPPQETKIEIATATVTTTALDTTSVTGTVAGTKPELSKDTLYIPKAPAKITDESLRDFFKEYGPAQIYIFRNRKLKRGAINLKSSYVSVLAKVDSSQTSLDDIIVNLKSQKLNGRHVVIKPAYKSKIEEVASKLKSPAAILGSSLVSAANNEGSNAVTKQIIDAERSLSNNALATTTA</sequence>
<proteinExistence type="predicted"/>
<accession>G3AGC6</accession>
<dbReference type="STRING" id="619300.G3AGC6"/>
<evidence type="ECO:0000313" key="1">
    <source>
        <dbReference type="EMBL" id="EGW35265.1"/>
    </source>
</evidence>
<name>G3AGC6_SPAPN</name>
<gene>
    <name evidence="1" type="ORF">SPAPADRAFT_132083</name>
</gene>
<dbReference type="KEGG" id="spaa:SPAPADRAFT_132083"/>